<name>A0AAV7T2E9_PLEWA</name>
<comment type="caution">
    <text evidence="1">The sequence shown here is derived from an EMBL/GenBank/DDBJ whole genome shotgun (WGS) entry which is preliminary data.</text>
</comment>
<evidence type="ECO:0000313" key="1">
    <source>
        <dbReference type="EMBL" id="KAJ1170228.1"/>
    </source>
</evidence>
<sequence>MDTGRATAERDKLKVLHDYYQVLYTREKVPPTLLETFLEACKWEALRSQKAEKPDAPITLDEIHTMVQALPLGNTPVPDGLPAKFYQLFLPQVQDHLI</sequence>
<organism evidence="1 2">
    <name type="scientific">Pleurodeles waltl</name>
    <name type="common">Iberian ribbed newt</name>
    <dbReference type="NCBI Taxonomy" id="8319"/>
    <lineage>
        <taxon>Eukaryota</taxon>
        <taxon>Metazoa</taxon>
        <taxon>Chordata</taxon>
        <taxon>Craniata</taxon>
        <taxon>Vertebrata</taxon>
        <taxon>Euteleostomi</taxon>
        <taxon>Amphibia</taxon>
        <taxon>Batrachia</taxon>
        <taxon>Caudata</taxon>
        <taxon>Salamandroidea</taxon>
        <taxon>Salamandridae</taxon>
        <taxon>Pleurodelinae</taxon>
        <taxon>Pleurodeles</taxon>
    </lineage>
</organism>
<proteinExistence type="predicted"/>
<dbReference type="Proteomes" id="UP001066276">
    <property type="component" value="Chromosome 4_1"/>
</dbReference>
<dbReference type="AlphaFoldDB" id="A0AAV7T2E9"/>
<keyword evidence="2" id="KW-1185">Reference proteome</keyword>
<gene>
    <name evidence="1" type="ORF">NDU88_002109</name>
</gene>
<dbReference type="EMBL" id="JANPWB010000007">
    <property type="protein sequence ID" value="KAJ1170228.1"/>
    <property type="molecule type" value="Genomic_DNA"/>
</dbReference>
<evidence type="ECO:0000313" key="2">
    <source>
        <dbReference type="Proteomes" id="UP001066276"/>
    </source>
</evidence>
<reference evidence="1" key="1">
    <citation type="journal article" date="2022" name="bioRxiv">
        <title>Sequencing and chromosome-scale assembly of the giantPleurodeles waltlgenome.</title>
        <authorList>
            <person name="Brown T."/>
            <person name="Elewa A."/>
            <person name="Iarovenko S."/>
            <person name="Subramanian E."/>
            <person name="Araus A.J."/>
            <person name="Petzold A."/>
            <person name="Susuki M."/>
            <person name="Suzuki K.-i.T."/>
            <person name="Hayashi T."/>
            <person name="Toyoda A."/>
            <person name="Oliveira C."/>
            <person name="Osipova E."/>
            <person name="Leigh N.D."/>
            <person name="Simon A."/>
            <person name="Yun M.H."/>
        </authorList>
    </citation>
    <scope>NUCLEOTIDE SEQUENCE</scope>
    <source>
        <strain evidence="1">20211129_DDA</strain>
        <tissue evidence="1">Liver</tissue>
    </source>
</reference>
<protein>
    <submittedName>
        <fullName evidence="1">Uncharacterized protein</fullName>
    </submittedName>
</protein>
<accession>A0AAV7T2E9</accession>